<keyword evidence="5" id="KW-1185">Reference proteome</keyword>
<reference evidence="4" key="1">
    <citation type="submission" date="2014-09" db="EMBL/GenBank/DDBJ databases">
        <title>Genome sequence of the luminous mushroom Mycena chlorophos for searching fungal bioluminescence genes.</title>
        <authorList>
            <person name="Tanaka Y."/>
            <person name="Kasuga D."/>
            <person name="Oba Y."/>
            <person name="Hase S."/>
            <person name="Sato K."/>
            <person name="Oba Y."/>
            <person name="Sakakibara Y."/>
        </authorList>
    </citation>
    <scope>NUCLEOTIDE SEQUENCE</scope>
</reference>
<dbReference type="InterPro" id="IPR032675">
    <property type="entry name" value="LRR_dom_sf"/>
</dbReference>
<feature type="domain" description="F-box" evidence="3">
    <location>
        <begin position="470"/>
        <end position="510"/>
    </location>
</feature>
<evidence type="ECO:0000313" key="4">
    <source>
        <dbReference type="EMBL" id="GAT58607.1"/>
    </source>
</evidence>
<feature type="transmembrane region" description="Helical" evidence="2">
    <location>
        <begin position="73"/>
        <end position="92"/>
    </location>
</feature>
<evidence type="ECO:0000313" key="5">
    <source>
        <dbReference type="Proteomes" id="UP000815677"/>
    </source>
</evidence>
<feature type="region of interest" description="Disordered" evidence="1">
    <location>
        <begin position="375"/>
        <end position="398"/>
    </location>
</feature>
<proteinExistence type="predicted"/>
<protein>
    <recommendedName>
        <fullName evidence="3">F-box domain-containing protein</fullName>
    </recommendedName>
</protein>
<dbReference type="Proteomes" id="UP000815677">
    <property type="component" value="Unassembled WGS sequence"/>
</dbReference>
<feature type="transmembrane region" description="Helical" evidence="2">
    <location>
        <begin position="194"/>
        <end position="215"/>
    </location>
</feature>
<dbReference type="Gene3D" id="1.20.1280.50">
    <property type="match status" value="1"/>
</dbReference>
<evidence type="ECO:0000259" key="3">
    <source>
        <dbReference type="Pfam" id="PF12937"/>
    </source>
</evidence>
<feature type="transmembrane region" description="Helical" evidence="2">
    <location>
        <begin position="347"/>
        <end position="369"/>
    </location>
</feature>
<keyword evidence="2" id="KW-0472">Membrane</keyword>
<feature type="compositionally biased region" description="Low complexity" evidence="1">
    <location>
        <begin position="256"/>
        <end position="271"/>
    </location>
</feature>
<dbReference type="SUPFAM" id="SSF81383">
    <property type="entry name" value="F-box domain"/>
    <property type="match status" value="1"/>
</dbReference>
<dbReference type="EMBL" id="DF849752">
    <property type="protein sequence ID" value="GAT58607.1"/>
    <property type="molecule type" value="Genomic_DNA"/>
</dbReference>
<accession>A0ABQ0M5Q8</accession>
<dbReference type="InterPro" id="IPR036047">
    <property type="entry name" value="F-box-like_dom_sf"/>
</dbReference>
<feature type="transmembrane region" description="Helical" evidence="2">
    <location>
        <begin position="131"/>
        <end position="151"/>
    </location>
</feature>
<dbReference type="SUPFAM" id="SSF52047">
    <property type="entry name" value="RNI-like"/>
    <property type="match status" value="1"/>
</dbReference>
<dbReference type="InterPro" id="IPR001810">
    <property type="entry name" value="F-box_dom"/>
</dbReference>
<keyword evidence="2" id="KW-1133">Transmembrane helix</keyword>
<dbReference type="Gene3D" id="3.80.10.10">
    <property type="entry name" value="Ribonuclease Inhibitor"/>
    <property type="match status" value="1"/>
</dbReference>
<gene>
    <name evidence="4" type="ORF">MCHLO_15018</name>
</gene>
<name>A0ABQ0M5Q8_MYCCL</name>
<keyword evidence="2" id="KW-0812">Transmembrane</keyword>
<dbReference type="Pfam" id="PF12937">
    <property type="entry name" value="F-box-like"/>
    <property type="match status" value="1"/>
</dbReference>
<organism evidence="4 5">
    <name type="scientific">Mycena chlorophos</name>
    <name type="common">Agaric fungus</name>
    <name type="synonym">Agaricus chlorophos</name>
    <dbReference type="NCBI Taxonomy" id="658473"/>
    <lineage>
        <taxon>Eukaryota</taxon>
        <taxon>Fungi</taxon>
        <taxon>Dikarya</taxon>
        <taxon>Basidiomycota</taxon>
        <taxon>Agaricomycotina</taxon>
        <taxon>Agaricomycetes</taxon>
        <taxon>Agaricomycetidae</taxon>
        <taxon>Agaricales</taxon>
        <taxon>Marasmiineae</taxon>
        <taxon>Mycenaceae</taxon>
        <taxon>Mycena</taxon>
    </lineage>
</organism>
<feature type="transmembrane region" description="Helical" evidence="2">
    <location>
        <begin position="98"/>
        <end position="119"/>
    </location>
</feature>
<feature type="region of interest" description="Disordered" evidence="1">
    <location>
        <begin position="229"/>
        <end position="296"/>
    </location>
</feature>
<feature type="compositionally biased region" description="Polar residues" evidence="1">
    <location>
        <begin position="229"/>
        <end position="239"/>
    </location>
</feature>
<feature type="compositionally biased region" description="Basic residues" evidence="1">
    <location>
        <begin position="272"/>
        <end position="285"/>
    </location>
</feature>
<sequence>MEAKRKNAFCGNESLALFPLPAVRGRPMTSSFSRCLEANPDISGLGVRLSFYLQTLALVLLAGRSLEEALSSVWTLLGTSFGLAISALVTASQGQLPLYQAIIVTDLIWLANFAIFMALAAYNRHPRGSHVVQYCTIVQTYVSLGCVLFLWDRAGRLDGNGSAGTNNSTAISEGNTVFVVLFVDTKAENAGRTVALVMTSLLLAAYSLVAALFLWKRMTTKIPLLRRTTTNASVSTPPTSFALAPLQPTLAPPPSSARSASSTTSGVLSSSSRHRSRHRHGHRHSSGTSHGAAAPPSLPLDPHLSVLTLLFLPPYIITVACTELQLVRNDFCSSSNSSGNGNSNNAWGFGQILALTVTIVPVVITGQAFREYGLKQRPRTRDRSGSHGHGTRRQVDGRAKVQDWPAVVCISGQQPNRITNYRPVSPAMDVPKGAGASEDELKTRVNADTAAPASRRYLNQQNSRTTIPITTLPNDILIEIFDLLPAPPLEIMGVCKRWREACVDAFRLWRVKEETWDQEYLEFLVALRVSRGAVNLLHTLDVDSVADYEQGQSELIASLAPTLRMLKLDVISEELMAELREVFIASEMPHLRSLSLGFDTWGARSATPLAIVFANMPSLETLSLNGLDWAPEPTSSILALTHLDLCESRMTVSTLCDLLRRLRGLRGLILRSAIDTDAALSNWSPGSNSAHLNALETLVLIEETTVIQSILCGMSFPDTTKIIVEYRDAVTLADMDAVIEQACRFAASPASADAHTLLFDNLNDVRNQPSYKIELYPGTPSDFDSDTPAFSCAFVAQRESEGPIAHALVAALAHSQVSNLCLLYTEGLPESLWEDLHARVASSLTTITFSFGHRNTVSLLLPLISALSTSDSMGALHTIKLDLAPRGINSIWRDVQKRFLPLVFQFLEALSMTGQVLPRMQVRLWNKDEKNWDSFVASIHAQNLKLDELVNEVETTVVPAKPRKLIAAKR</sequence>
<evidence type="ECO:0000256" key="2">
    <source>
        <dbReference type="SAM" id="Phobius"/>
    </source>
</evidence>
<evidence type="ECO:0000256" key="1">
    <source>
        <dbReference type="SAM" id="MobiDB-lite"/>
    </source>
</evidence>